<name>A0AAV4DRS0_9GAST</name>
<dbReference type="Proteomes" id="UP000735302">
    <property type="component" value="Unassembled WGS sequence"/>
</dbReference>
<comment type="caution">
    <text evidence="2">The sequence shown here is derived from an EMBL/GenBank/DDBJ whole genome shotgun (WGS) entry which is preliminary data.</text>
</comment>
<reference evidence="2 3" key="1">
    <citation type="journal article" date="2021" name="Elife">
        <title>Chloroplast acquisition without the gene transfer in kleptoplastic sea slugs, Plakobranchus ocellatus.</title>
        <authorList>
            <person name="Maeda T."/>
            <person name="Takahashi S."/>
            <person name="Yoshida T."/>
            <person name="Shimamura S."/>
            <person name="Takaki Y."/>
            <person name="Nagai Y."/>
            <person name="Toyoda A."/>
            <person name="Suzuki Y."/>
            <person name="Arimoto A."/>
            <person name="Ishii H."/>
            <person name="Satoh N."/>
            <person name="Nishiyama T."/>
            <person name="Hasebe M."/>
            <person name="Maruyama T."/>
            <person name="Minagawa J."/>
            <person name="Obokata J."/>
            <person name="Shigenobu S."/>
        </authorList>
    </citation>
    <scope>NUCLEOTIDE SEQUENCE [LARGE SCALE GENOMIC DNA]</scope>
</reference>
<proteinExistence type="predicted"/>
<sequence>MVSRIVRGHVMAPPFPLSNRASDVRPGCRIQRIAPTLRQVADLVCARTKVYMQENVVLRIKTNILQSCLKSYLIVLQYAVNRAAASVQADPGVNLQQSARYTDKLIGEEYLMAQTDQPTSPLSHAGEEEEELPEDGVPEEEEEDPTIPLLPGPSTASFSPPATFFPSVILLLALFTT</sequence>
<organism evidence="2 3">
    <name type="scientific">Plakobranchus ocellatus</name>
    <dbReference type="NCBI Taxonomy" id="259542"/>
    <lineage>
        <taxon>Eukaryota</taxon>
        <taxon>Metazoa</taxon>
        <taxon>Spiralia</taxon>
        <taxon>Lophotrochozoa</taxon>
        <taxon>Mollusca</taxon>
        <taxon>Gastropoda</taxon>
        <taxon>Heterobranchia</taxon>
        <taxon>Euthyneura</taxon>
        <taxon>Panpulmonata</taxon>
        <taxon>Sacoglossa</taxon>
        <taxon>Placobranchoidea</taxon>
        <taxon>Plakobranchidae</taxon>
        <taxon>Plakobranchus</taxon>
    </lineage>
</organism>
<keyword evidence="3" id="KW-1185">Reference proteome</keyword>
<gene>
    <name evidence="2" type="ORF">PoB_007348800</name>
</gene>
<evidence type="ECO:0000256" key="1">
    <source>
        <dbReference type="SAM" id="MobiDB-lite"/>
    </source>
</evidence>
<feature type="compositionally biased region" description="Acidic residues" evidence="1">
    <location>
        <begin position="127"/>
        <end position="145"/>
    </location>
</feature>
<protein>
    <submittedName>
        <fullName evidence="2">Uncharacterized protein</fullName>
    </submittedName>
</protein>
<accession>A0AAV4DRS0</accession>
<evidence type="ECO:0000313" key="2">
    <source>
        <dbReference type="EMBL" id="GFO46983.1"/>
    </source>
</evidence>
<dbReference type="AlphaFoldDB" id="A0AAV4DRS0"/>
<evidence type="ECO:0000313" key="3">
    <source>
        <dbReference type="Proteomes" id="UP000735302"/>
    </source>
</evidence>
<dbReference type="EMBL" id="BLXT01008249">
    <property type="protein sequence ID" value="GFO46983.1"/>
    <property type="molecule type" value="Genomic_DNA"/>
</dbReference>
<feature type="region of interest" description="Disordered" evidence="1">
    <location>
        <begin position="116"/>
        <end position="153"/>
    </location>
</feature>